<feature type="domain" description="Glycosyltransferase 2-like" evidence="3">
    <location>
        <begin position="205"/>
        <end position="330"/>
    </location>
</feature>
<evidence type="ECO:0000256" key="1">
    <source>
        <dbReference type="ARBA" id="ARBA00007274"/>
    </source>
</evidence>
<dbReference type="SUPFAM" id="SSF51161">
    <property type="entry name" value="Trimeric LpxA-like enzymes"/>
    <property type="match status" value="1"/>
</dbReference>
<name>A0A1A5YJD6_9BACL</name>
<accession>A0A1A5YJD6</accession>
<dbReference type="Pfam" id="PF00535">
    <property type="entry name" value="Glycos_transf_2"/>
    <property type="match status" value="1"/>
</dbReference>
<dbReference type="InterPro" id="IPR029044">
    <property type="entry name" value="Nucleotide-diphossugar_trans"/>
</dbReference>
<evidence type="ECO:0000313" key="5">
    <source>
        <dbReference type="Proteomes" id="UP000092024"/>
    </source>
</evidence>
<evidence type="ECO:0000256" key="2">
    <source>
        <dbReference type="ARBA" id="ARBA00022679"/>
    </source>
</evidence>
<keyword evidence="5" id="KW-1185">Reference proteome</keyword>
<dbReference type="Pfam" id="PF00132">
    <property type="entry name" value="Hexapep"/>
    <property type="match status" value="1"/>
</dbReference>
<dbReference type="CDD" id="cd00761">
    <property type="entry name" value="Glyco_tranf_GTA_type"/>
    <property type="match status" value="1"/>
</dbReference>
<dbReference type="GO" id="GO:0005829">
    <property type="term" value="C:cytosol"/>
    <property type="evidence" value="ECO:0007669"/>
    <property type="project" value="TreeGrafter"/>
</dbReference>
<evidence type="ECO:0000259" key="3">
    <source>
        <dbReference type="Pfam" id="PF00535"/>
    </source>
</evidence>
<dbReference type="CDD" id="cd04647">
    <property type="entry name" value="LbH_MAT_like"/>
    <property type="match status" value="1"/>
</dbReference>
<protein>
    <recommendedName>
        <fullName evidence="3">Glycosyltransferase 2-like domain-containing protein</fullName>
    </recommendedName>
</protein>
<sequence length="496" mass="55543">MSLSIDPQTASTFYRYGEDSFLDAGGQFHNQQEISIGSGVTIQAPYWLNIIAPGSGHIPKVIIGDGCKCDYGFIVSALNRIELERNVIVGPNVYISDTDHEYRSVGKPVSAQGLAYTSGEVFIGEDVSIGAGSVIIGNIHIGRGSIIRPGSVIEQDIPERCVVSGSPATIVQTYDAALEQWVNVSSKENSPAPLVKPQQAPPLLSICIPTYNRSSNLDRCLSAILTQLTDDSSVEVLVSDNASTDDTPEVVNRYAARYSCLKYFRNDENIGADRNIYQIMSRAQGSFIKLQGDDDYFVEGTLMPLIEIVNNHRECGIIHIHVHNNDRRVYTAEGMQAFLQASTIMSTFISGMILRKEDLEQVEEPTRFIESSFNQTYLQYAILSKNPKFCVVNQSIFYYGGNQPSGYNFGEVVFRSYQSILRFFIGKGLTEDDIRAEKSRSLFQFILPWYRGIMANRYKTDTSRFEEIFTEHYHDEPYYERVLNEIRTISVEAGKG</sequence>
<dbReference type="PANTHER" id="PTHR23416">
    <property type="entry name" value="SIALIC ACID SYNTHASE-RELATED"/>
    <property type="match status" value="1"/>
</dbReference>
<dbReference type="Gene3D" id="3.90.550.10">
    <property type="entry name" value="Spore Coat Polysaccharide Biosynthesis Protein SpsA, Chain A"/>
    <property type="match status" value="1"/>
</dbReference>
<dbReference type="EMBL" id="LYPA01000054">
    <property type="protein sequence ID" value="OBR65722.1"/>
    <property type="molecule type" value="Genomic_DNA"/>
</dbReference>
<dbReference type="SUPFAM" id="SSF53448">
    <property type="entry name" value="Nucleotide-diphospho-sugar transferases"/>
    <property type="match status" value="1"/>
</dbReference>
<comment type="caution">
    <text evidence="4">The sequence shown here is derived from an EMBL/GenBank/DDBJ whole genome shotgun (WGS) entry which is preliminary data.</text>
</comment>
<dbReference type="AlphaFoldDB" id="A0A1A5YJD6"/>
<comment type="similarity">
    <text evidence="1">Belongs to the transferase hexapeptide repeat family.</text>
</comment>
<dbReference type="InterPro" id="IPR001451">
    <property type="entry name" value="Hexapep"/>
</dbReference>
<dbReference type="PANTHER" id="PTHR23416:SF23">
    <property type="entry name" value="ACETYLTRANSFERASE C18B11.09C-RELATED"/>
    <property type="match status" value="1"/>
</dbReference>
<organism evidence="4 5">
    <name type="scientific">Paenibacillus oryzae</name>
    <dbReference type="NCBI Taxonomy" id="1844972"/>
    <lineage>
        <taxon>Bacteria</taxon>
        <taxon>Bacillati</taxon>
        <taxon>Bacillota</taxon>
        <taxon>Bacilli</taxon>
        <taxon>Bacillales</taxon>
        <taxon>Paenibacillaceae</taxon>
        <taxon>Paenibacillus</taxon>
    </lineage>
</organism>
<dbReference type="Gene3D" id="2.160.10.10">
    <property type="entry name" value="Hexapeptide repeat proteins"/>
    <property type="match status" value="1"/>
</dbReference>
<dbReference type="GO" id="GO:0008374">
    <property type="term" value="F:O-acyltransferase activity"/>
    <property type="evidence" value="ECO:0007669"/>
    <property type="project" value="TreeGrafter"/>
</dbReference>
<evidence type="ECO:0000313" key="4">
    <source>
        <dbReference type="EMBL" id="OBR65722.1"/>
    </source>
</evidence>
<dbReference type="InterPro" id="IPR001173">
    <property type="entry name" value="Glyco_trans_2-like"/>
</dbReference>
<reference evidence="4 5" key="1">
    <citation type="submission" date="2016-05" db="EMBL/GenBank/DDBJ databases">
        <title>Paenibacillus oryzae. sp. nov., isolated from the rice root.</title>
        <authorList>
            <person name="Zhang J."/>
            <person name="Zhang X."/>
        </authorList>
    </citation>
    <scope>NUCLEOTIDE SEQUENCE [LARGE SCALE GENOMIC DNA]</scope>
    <source>
        <strain evidence="4 5">1DrF-4</strain>
    </source>
</reference>
<dbReference type="InterPro" id="IPR011004">
    <property type="entry name" value="Trimer_LpxA-like_sf"/>
</dbReference>
<dbReference type="Proteomes" id="UP000092024">
    <property type="component" value="Unassembled WGS sequence"/>
</dbReference>
<keyword evidence="2" id="KW-0808">Transferase</keyword>
<proteinExistence type="inferred from homology"/>
<gene>
    <name evidence="4" type="ORF">A7K91_14255</name>
</gene>
<dbReference type="InterPro" id="IPR051159">
    <property type="entry name" value="Hexapeptide_acetyltransf"/>
</dbReference>
<dbReference type="STRING" id="1844972.A7K91_14255"/>